<sequence>MSREVSGRRVLQGPPLCLYLSTSSPNTTRSGGHKRRIDHSAGACVYGAALPTYCGMNDPAERSLRGSWGRASAPPGTWGRVTPCSVCAM</sequence>
<evidence type="ECO:0000313" key="2">
    <source>
        <dbReference type="Proteomes" id="UP001335648"/>
    </source>
</evidence>
<keyword evidence="2" id="KW-1185">Reference proteome</keyword>
<gene>
    <name evidence="1" type="ORF">CesoFtcFv8_014494</name>
</gene>
<organism evidence="1 2">
    <name type="scientific">Champsocephalus esox</name>
    <name type="common">pike icefish</name>
    <dbReference type="NCBI Taxonomy" id="159716"/>
    <lineage>
        <taxon>Eukaryota</taxon>
        <taxon>Metazoa</taxon>
        <taxon>Chordata</taxon>
        <taxon>Craniata</taxon>
        <taxon>Vertebrata</taxon>
        <taxon>Euteleostomi</taxon>
        <taxon>Actinopterygii</taxon>
        <taxon>Neopterygii</taxon>
        <taxon>Teleostei</taxon>
        <taxon>Neoteleostei</taxon>
        <taxon>Acanthomorphata</taxon>
        <taxon>Eupercaria</taxon>
        <taxon>Perciformes</taxon>
        <taxon>Notothenioidei</taxon>
        <taxon>Channichthyidae</taxon>
        <taxon>Champsocephalus</taxon>
    </lineage>
</organism>
<protein>
    <submittedName>
        <fullName evidence="1">Uncharacterized protein</fullName>
    </submittedName>
</protein>
<evidence type="ECO:0000313" key="1">
    <source>
        <dbReference type="EMBL" id="KAK5888395.1"/>
    </source>
</evidence>
<dbReference type="Proteomes" id="UP001335648">
    <property type="component" value="Unassembled WGS sequence"/>
</dbReference>
<dbReference type="AlphaFoldDB" id="A0AAN8BN01"/>
<accession>A0AAN8BN01</accession>
<proteinExistence type="predicted"/>
<dbReference type="EMBL" id="JAULUE010002057">
    <property type="protein sequence ID" value="KAK5888395.1"/>
    <property type="molecule type" value="Genomic_DNA"/>
</dbReference>
<comment type="caution">
    <text evidence="1">The sequence shown here is derived from an EMBL/GenBank/DDBJ whole genome shotgun (WGS) entry which is preliminary data.</text>
</comment>
<name>A0AAN8BN01_9TELE</name>
<reference evidence="1 2" key="1">
    <citation type="journal article" date="2023" name="Mol. Biol. Evol.">
        <title>Genomics of Secondarily Temperate Adaptation in the Only Non-Antarctic Icefish.</title>
        <authorList>
            <person name="Rivera-Colon A.G."/>
            <person name="Rayamajhi N."/>
            <person name="Minhas B.F."/>
            <person name="Madrigal G."/>
            <person name="Bilyk K.T."/>
            <person name="Yoon V."/>
            <person name="Hune M."/>
            <person name="Gregory S."/>
            <person name="Cheng C.H.C."/>
            <person name="Catchen J.M."/>
        </authorList>
    </citation>
    <scope>NUCLEOTIDE SEQUENCE [LARGE SCALE GENOMIC DNA]</scope>
    <source>
        <strain evidence="1">JC2023a</strain>
    </source>
</reference>